<evidence type="ECO:0000313" key="2">
    <source>
        <dbReference type="Proteomes" id="UP001239111"/>
    </source>
</evidence>
<protein>
    <submittedName>
        <fullName evidence="1">Uncharacterized protein</fullName>
    </submittedName>
</protein>
<keyword evidence="2" id="KW-1185">Reference proteome</keyword>
<comment type="caution">
    <text evidence="1">The sequence shown here is derived from an EMBL/GenBank/DDBJ whole genome shotgun (WGS) entry which is preliminary data.</text>
</comment>
<proteinExistence type="predicted"/>
<name>A0ACC2P869_9HYME</name>
<sequence length="130" mass="14489">MVEELYDDKTSENISNASHTVIEENIKFARLLSYLVMAGYGFIATSIPLKILVSYLTGGVDERKFIIPAAFPWNGRESPLYELTVITQFVTTSAAVYGCAVIEGQLAFLVRKETSRLYQNATKTCSHGRQ</sequence>
<accession>A0ACC2P869</accession>
<evidence type="ECO:0000313" key="1">
    <source>
        <dbReference type="EMBL" id="KAJ8679628.1"/>
    </source>
</evidence>
<organism evidence="1 2">
    <name type="scientific">Eretmocerus hayati</name>
    <dbReference type="NCBI Taxonomy" id="131215"/>
    <lineage>
        <taxon>Eukaryota</taxon>
        <taxon>Metazoa</taxon>
        <taxon>Ecdysozoa</taxon>
        <taxon>Arthropoda</taxon>
        <taxon>Hexapoda</taxon>
        <taxon>Insecta</taxon>
        <taxon>Pterygota</taxon>
        <taxon>Neoptera</taxon>
        <taxon>Endopterygota</taxon>
        <taxon>Hymenoptera</taxon>
        <taxon>Apocrita</taxon>
        <taxon>Proctotrupomorpha</taxon>
        <taxon>Chalcidoidea</taxon>
        <taxon>Aphelinidae</taxon>
        <taxon>Aphelininae</taxon>
        <taxon>Eretmocerus</taxon>
    </lineage>
</organism>
<dbReference type="Proteomes" id="UP001239111">
    <property type="component" value="Chromosome 2"/>
</dbReference>
<reference evidence="1" key="1">
    <citation type="submission" date="2023-04" db="EMBL/GenBank/DDBJ databases">
        <title>A chromosome-level genome assembly of the parasitoid wasp Eretmocerus hayati.</title>
        <authorList>
            <person name="Zhong Y."/>
            <person name="Liu S."/>
            <person name="Liu Y."/>
        </authorList>
    </citation>
    <scope>NUCLEOTIDE SEQUENCE</scope>
    <source>
        <strain evidence="1">ZJU_SS_LIU_2023</strain>
    </source>
</reference>
<dbReference type="EMBL" id="CM056742">
    <property type="protein sequence ID" value="KAJ8679628.1"/>
    <property type="molecule type" value="Genomic_DNA"/>
</dbReference>
<gene>
    <name evidence="1" type="ORF">QAD02_015415</name>
</gene>